<dbReference type="InterPro" id="IPR036922">
    <property type="entry name" value="Rieske_2Fe-2S_sf"/>
</dbReference>
<evidence type="ECO:0000313" key="6">
    <source>
        <dbReference type="EMBL" id="CAA9334346.1"/>
    </source>
</evidence>
<keyword evidence="3" id="KW-0408">Iron</keyword>
<feature type="domain" description="Rieske" evidence="5">
    <location>
        <begin position="2"/>
        <end position="114"/>
    </location>
</feature>
<dbReference type="PROSITE" id="PS51296">
    <property type="entry name" value="RIESKE"/>
    <property type="match status" value="1"/>
</dbReference>
<keyword evidence="2" id="KW-0479">Metal-binding</keyword>
<reference evidence="6" key="1">
    <citation type="submission" date="2020-02" db="EMBL/GenBank/DDBJ databases">
        <authorList>
            <person name="Meier V. D."/>
        </authorList>
    </citation>
    <scope>NUCLEOTIDE SEQUENCE</scope>
    <source>
        <strain evidence="6">AVDCRST_MAG46</strain>
    </source>
</reference>
<keyword evidence="1" id="KW-0001">2Fe-2S</keyword>
<evidence type="ECO:0000259" key="5">
    <source>
        <dbReference type="PROSITE" id="PS51296"/>
    </source>
</evidence>
<evidence type="ECO:0000256" key="1">
    <source>
        <dbReference type="ARBA" id="ARBA00022714"/>
    </source>
</evidence>
<dbReference type="Pfam" id="PF00355">
    <property type="entry name" value="Rieske"/>
    <property type="match status" value="1"/>
</dbReference>
<dbReference type="EMBL" id="CADCUD010000101">
    <property type="protein sequence ID" value="CAA9334346.1"/>
    <property type="molecule type" value="Genomic_DNA"/>
</dbReference>
<dbReference type="AlphaFoldDB" id="A0A6J4LK39"/>
<accession>A0A6J4LK39</accession>
<sequence length="116" mass="12920">MDHPVGSVDELRRERCRVVEIEGQRIGVVSVGTEFYAIRDRCPHRGADMCQGSVSGTLVASAPQEYVYGGHNRVIRCPWHGWEFDLVTGRSLLEPDRVGLKVYPVTVDGDTVVLHT</sequence>
<protein>
    <recommendedName>
        <fullName evidence="5">Rieske domain-containing protein</fullName>
    </recommendedName>
</protein>
<dbReference type="InterPro" id="IPR017941">
    <property type="entry name" value="Rieske_2Fe-2S"/>
</dbReference>
<keyword evidence="4" id="KW-0411">Iron-sulfur</keyword>
<dbReference type="PANTHER" id="PTHR21496:SF23">
    <property type="entry name" value="3-PHENYLPROPIONATE_CINNAMIC ACID DIOXYGENASE FERREDOXIN SUBUNIT"/>
    <property type="match status" value="1"/>
</dbReference>
<evidence type="ECO:0000256" key="3">
    <source>
        <dbReference type="ARBA" id="ARBA00023004"/>
    </source>
</evidence>
<evidence type="ECO:0000256" key="2">
    <source>
        <dbReference type="ARBA" id="ARBA00022723"/>
    </source>
</evidence>
<proteinExistence type="predicted"/>
<name>A0A6J4LK39_9ACTN</name>
<dbReference type="PANTHER" id="PTHR21496">
    <property type="entry name" value="FERREDOXIN-RELATED"/>
    <property type="match status" value="1"/>
</dbReference>
<dbReference type="GO" id="GO:0016705">
    <property type="term" value="F:oxidoreductase activity, acting on paired donors, with incorporation or reduction of molecular oxygen"/>
    <property type="evidence" value="ECO:0007669"/>
    <property type="project" value="UniProtKB-ARBA"/>
</dbReference>
<dbReference type="GO" id="GO:0051537">
    <property type="term" value="F:2 iron, 2 sulfur cluster binding"/>
    <property type="evidence" value="ECO:0007669"/>
    <property type="project" value="UniProtKB-KW"/>
</dbReference>
<dbReference type="SUPFAM" id="SSF50022">
    <property type="entry name" value="ISP domain"/>
    <property type="match status" value="1"/>
</dbReference>
<evidence type="ECO:0000256" key="4">
    <source>
        <dbReference type="ARBA" id="ARBA00023014"/>
    </source>
</evidence>
<dbReference type="GO" id="GO:0046872">
    <property type="term" value="F:metal ion binding"/>
    <property type="evidence" value="ECO:0007669"/>
    <property type="project" value="UniProtKB-KW"/>
</dbReference>
<dbReference type="Gene3D" id="2.102.10.10">
    <property type="entry name" value="Rieske [2Fe-2S] iron-sulphur domain"/>
    <property type="match status" value="1"/>
</dbReference>
<dbReference type="GO" id="GO:0004497">
    <property type="term" value="F:monooxygenase activity"/>
    <property type="evidence" value="ECO:0007669"/>
    <property type="project" value="UniProtKB-ARBA"/>
</dbReference>
<gene>
    <name evidence="6" type="ORF">AVDCRST_MAG46-1594</name>
</gene>
<organism evidence="6">
    <name type="scientific">uncultured Nocardioidaceae bacterium</name>
    <dbReference type="NCBI Taxonomy" id="253824"/>
    <lineage>
        <taxon>Bacteria</taxon>
        <taxon>Bacillati</taxon>
        <taxon>Actinomycetota</taxon>
        <taxon>Actinomycetes</taxon>
        <taxon>Propionibacteriales</taxon>
        <taxon>Nocardioidaceae</taxon>
        <taxon>environmental samples</taxon>
    </lineage>
</organism>